<keyword evidence="4 7" id="KW-0378">Hydrolase</keyword>
<comment type="similarity">
    <text evidence="2">Belongs to the glycosyl hydrolase 3 family.</text>
</comment>
<evidence type="ECO:0000256" key="5">
    <source>
        <dbReference type="ARBA" id="ARBA00023295"/>
    </source>
</evidence>
<dbReference type="GO" id="GO:0004563">
    <property type="term" value="F:beta-N-acetylhexosaminidase activity"/>
    <property type="evidence" value="ECO:0007669"/>
    <property type="project" value="UniProtKB-EC"/>
</dbReference>
<protein>
    <recommendedName>
        <fullName evidence="3">beta-N-acetylhexosaminidase</fullName>
        <ecNumber evidence="3">3.2.1.52</ecNumber>
    </recommendedName>
</protein>
<dbReference type="Gene3D" id="3.20.20.300">
    <property type="entry name" value="Glycoside hydrolase, family 3, N-terminal domain"/>
    <property type="match status" value="1"/>
</dbReference>
<comment type="caution">
    <text evidence="7">The sequence shown here is derived from an EMBL/GenBank/DDBJ whole genome shotgun (WGS) entry which is preliminary data.</text>
</comment>
<dbReference type="InterPro" id="IPR050226">
    <property type="entry name" value="NagZ_Beta-hexosaminidase"/>
</dbReference>
<comment type="catalytic activity">
    <reaction evidence="1">
        <text>Hydrolysis of terminal non-reducing N-acetyl-D-hexosamine residues in N-acetyl-beta-D-hexosaminides.</text>
        <dbReference type="EC" id="3.2.1.52"/>
    </reaction>
</comment>
<dbReference type="InterPro" id="IPR017853">
    <property type="entry name" value="GH"/>
</dbReference>
<evidence type="ECO:0000313" key="7">
    <source>
        <dbReference type="EMBL" id="MBP2388557.1"/>
    </source>
</evidence>
<reference evidence="7 8" key="1">
    <citation type="submission" date="2021-03" db="EMBL/GenBank/DDBJ databases">
        <title>Sequencing the genomes of 1000 actinobacteria strains.</title>
        <authorList>
            <person name="Klenk H.-P."/>
        </authorList>
    </citation>
    <scope>NUCLEOTIDE SEQUENCE [LARGE SCALE GENOMIC DNA]</scope>
    <source>
        <strain evidence="7 8">DSM 15797</strain>
    </source>
</reference>
<dbReference type="PANTHER" id="PTHR30480">
    <property type="entry name" value="BETA-HEXOSAMINIDASE-RELATED"/>
    <property type="match status" value="1"/>
</dbReference>
<dbReference type="Pfam" id="PF00933">
    <property type="entry name" value="Glyco_hydro_3"/>
    <property type="match status" value="1"/>
</dbReference>
<keyword evidence="5 7" id="KW-0326">Glycosidase</keyword>
<evidence type="ECO:0000256" key="3">
    <source>
        <dbReference type="ARBA" id="ARBA00012663"/>
    </source>
</evidence>
<name>A0ABS4XJC7_9MICC</name>
<dbReference type="SUPFAM" id="SSF51445">
    <property type="entry name" value="(Trans)glycosidases"/>
    <property type="match status" value="1"/>
</dbReference>
<gene>
    <name evidence="7" type="ORF">JOF47_004130</name>
</gene>
<organism evidence="7 8">
    <name type="scientific">Paeniglutamicibacter kerguelensis</name>
    <dbReference type="NCBI Taxonomy" id="254788"/>
    <lineage>
        <taxon>Bacteria</taxon>
        <taxon>Bacillati</taxon>
        <taxon>Actinomycetota</taxon>
        <taxon>Actinomycetes</taxon>
        <taxon>Micrococcales</taxon>
        <taxon>Micrococcaceae</taxon>
        <taxon>Paeniglutamicibacter</taxon>
    </lineage>
</organism>
<proteinExistence type="inferred from homology"/>
<evidence type="ECO:0000256" key="2">
    <source>
        <dbReference type="ARBA" id="ARBA00005336"/>
    </source>
</evidence>
<dbReference type="EC" id="3.2.1.52" evidence="3"/>
<dbReference type="InterPro" id="IPR001764">
    <property type="entry name" value="Glyco_hydro_3_N"/>
</dbReference>
<dbReference type="InterPro" id="IPR036962">
    <property type="entry name" value="Glyco_hydro_3_N_sf"/>
</dbReference>
<evidence type="ECO:0000259" key="6">
    <source>
        <dbReference type="Pfam" id="PF00933"/>
    </source>
</evidence>
<dbReference type="PANTHER" id="PTHR30480:SF13">
    <property type="entry name" value="BETA-HEXOSAMINIDASE"/>
    <property type="match status" value="1"/>
</dbReference>
<keyword evidence="8" id="KW-1185">Reference proteome</keyword>
<dbReference type="Proteomes" id="UP001296993">
    <property type="component" value="Unassembled WGS sequence"/>
</dbReference>
<feature type="domain" description="Glycoside hydrolase family 3 N-terminal" evidence="6">
    <location>
        <begin position="6"/>
        <end position="316"/>
    </location>
</feature>
<dbReference type="EMBL" id="JAGIOF010000004">
    <property type="protein sequence ID" value="MBP2388557.1"/>
    <property type="molecule type" value="Genomic_DNA"/>
</dbReference>
<accession>A0ABS4XJC7</accession>
<evidence type="ECO:0000313" key="8">
    <source>
        <dbReference type="Proteomes" id="UP001296993"/>
    </source>
</evidence>
<evidence type="ECO:0000256" key="1">
    <source>
        <dbReference type="ARBA" id="ARBA00001231"/>
    </source>
</evidence>
<evidence type="ECO:0000256" key="4">
    <source>
        <dbReference type="ARBA" id="ARBA00022801"/>
    </source>
</evidence>
<sequence length="338" mass="35832">MARMNLEEKVGQVLMTGFPATGSSAQDRENIAEHSLGNVFLKGRSTEGLEATKTAVDRVKKTIAKSQAAEVSPYVATDQEGGLVQVLKGSGFESMPSAKVQGTWDPAELKAKATTWGNELAGAGINVNLAPVADTVPSAAFAPSNAPIGHFGRQFGFTPQAVSTSSMAFSEGMLAAGVEPVVKHFPGLGRVTKNTDVASDVTDTNTTRNDDYLQPFRDAIEAGNQWVMVSNAYYSKIDAENIAPFSGTIMRDMLRSDLGFEGIIVSDDVCEANQLSPWGLGDRALRFFEAGGTMLLCVDSGKTATMADALVKKASKDPEFARLIDQAALIVLETKKAG</sequence>